<dbReference type="Gene3D" id="3.40.30.10">
    <property type="entry name" value="Glutaredoxin"/>
    <property type="match status" value="1"/>
</dbReference>
<accession>A0A378RNF3</accession>
<dbReference type="AlphaFoldDB" id="A0A378RNF3"/>
<evidence type="ECO:0000313" key="4">
    <source>
        <dbReference type="Proteomes" id="UP000255024"/>
    </source>
</evidence>
<organism evidence="3 4">
    <name type="scientific">Myroides odoratus</name>
    <name type="common">Flavobacterium odoratum</name>
    <dbReference type="NCBI Taxonomy" id="256"/>
    <lineage>
        <taxon>Bacteria</taxon>
        <taxon>Pseudomonadati</taxon>
        <taxon>Bacteroidota</taxon>
        <taxon>Flavobacteriia</taxon>
        <taxon>Flavobacteriales</taxon>
        <taxon>Flavobacteriaceae</taxon>
        <taxon>Myroides</taxon>
    </lineage>
</organism>
<dbReference type="Pfam" id="PF08534">
    <property type="entry name" value="Redoxin"/>
    <property type="match status" value="1"/>
</dbReference>
<dbReference type="Proteomes" id="UP000255024">
    <property type="component" value="Unassembled WGS sequence"/>
</dbReference>
<dbReference type="InterPro" id="IPR050553">
    <property type="entry name" value="Thioredoxin_ResA/DsbE_sf"/>
</dbReference>
<dbReference type="CDD" id="cd02966">
    <property type="entry name" value="TlpA_like_family"/>
    <property type="match status" value="1"/>
</dbReference>
<evidence type="ECO:0000313" key="3">
    <source>
        <dbReference type="EMBL" id="STZ28546.1"/>
    </source>
</evidence>
<dbReference type="InterPro" id="IPR013766">
    <property type="entry name" value="Thioredoxin_domain"/>
</dbReference>
<keyword evidence="1" id="KW-0732">Signal</keyword>
<dbReference type="InterPro" id="IPR036249">
    <property type="entry name" value="Thioredoxin-like_sf"/>
</dbReference>
<gene>
    <name evidence="3" type="primary">tlpA</name>
    <name evidence="3" type="ORF">NCTC11179_02097</name>
</gene>
<dbReference type="PANTHER" id="PTHR42852">
    <property type="entry name" value="THIOL:DISULFIDE INTERCHANGE PROTEIN DSBE"/>
    <property type="match status" value="1"/>
</dbReference>
<dbReference type="RefSeq" id="WP_115091468.1">
    <property type="nucleotide sequence ID" value="NZ_CP068107.1"/>
</dbReference>
<dbReference type="GO" id="GO:0016491">
    <property type="term" value="F:oxidoreductase activity"/>
    <property type="evidence" value="ECO:0007669"/>
    <property type="project" value="InterPro"/>
</dbReference>
<reference evidence="3 4" key="1">
    <citation type="submission" date="2018-06" db="EMBL/GenBank/DDBJ databases">
        <authorList>
            <consortium name="Pathogen Informatics"/>
            <person name="Doyle S."/>
        </authorList>
    </citation>
    <scope>NUCLEOTIDE SEQUENCE [LARGE SCALE GENOMIC DNA]</scope>
    <source>
        <strain evidence="3 4">NCTC11179</strain>
    </source>
</reference>
<dbReference type="InterPro" id="IPR013740">
    <property type="entry name" value="Redoxin"/>
</dbReference>
<evidence type="ECO:0000256" key="1">
    <source>
        <dbReference type="SAM" id="SignalP"/>
    </source>
</evidence>
<proteinExistence type="predicted"/>
<feature type="signal peptide" evidence="1">
    <location>
        <begin position="1"/>
        <end position="31"/>
    </location>
</feature>
<feature type="domain" description="Thioredoxin" evidence="2">
    <location>
        <begin position="37"/>
        <end position="176"/>
    </location>
</feature>
<protein>
    <submittedName>
        <fullName evidence="3">Cytochrome c biogenesis protein tlpA</fullName>
    </submittedName>
</protein>
<dbReference type="EMBL" id="UGQL01000001">
    <property type="protein sequence ID" value="STZ28546.1"/>
    <property type="molecule type" value="Genomic_DNA"/>
</dbReference>
<dbReference type="PANTHER" id="PTHR42852:SF17">
    <property type="entry name" value="THIOREDOXIN-LIKE PROTEIN HI_1115"/>
    <property type="match status" value="1"/>
</dbReference>
<feature type="chain" id="PRO_5016722836" evidence="1">
    <location>
        <begin position="32"/>
        <end position="177"/>
    </location>
</feature>
<dbReference type="SUPFAM" id="SSF52833">
    <property type="entry name" value="Thioredoxin-like"/>
    <property type="match status" value="1"/>
</dbReference>
<dbReference type="PROSITE" id="PS51352">
    <property type="entry name" value="THIOREDOXIN_2"/>
    <property type="match status" value="1"/>
</dbReference>
<keyword evidence="4" id="KW-1185">Reference proteome</keyword>
<sequence>MMQFTQKLNRHLGALMLLLALGLYASTPAQAQQKNTPVVNTKTTDAVFFDATGKKVSLSSLQGKVVFVNFWATWCPPCIKEMPSIQALKEKMKNQDVVFLLVDIDGNYEKAKAFMDKRNLDLPIYIPAATVSSTYLGTSIPTTVIFDKKGNMIQRIVSGVDFASEEVEKFMNQVLKL</sequence>
<evidence type="ECO:0000259" key="2">
    <source>
        <dbReference type="PROSITE" id="PS51352"/>
    </source>
</evidence>
<name>A0A378RNF3_MYROD</name>